<feature type="domain" description="BRCT" evidence="8">
    <location>
        <begin position="1521"/>
        <end position="1587"/>
    </location>
</feature>
<sequence length="1714" mass="193856">MSELSSAIMNLELSVDIFKEVKYFVSGEVQEKILDALRNGGAERINYFSDYVTHLIVGENPEENDITDGLDVYEIPVLTPKWVLMCTGLKKIVDTKPYSYVPSGKLFTNLIFCFSNIREDLNLLWALITFNGGIVQLNLNSKCNYLITTITEGAKFEKADSLGSEVIKIVTPDWVVEAVKNKSIIDHVLFHPKLIDWPKPIKHESTTAITGFEPEQVIEEEESGEKIVSDTTQALLAKLKQRMPWNQPVTTTMISSSDPVGPPNVVAPSYVSSQPSSQPPRIQPPQTPTSHFQPQQQVAPPSPVQSNFTPTSLANQSQKIPKSIVHHTPTQQTNFQPQANPLNINRLVGQPQVRSNLQLRGQLEQSQLHQQLMQQQNQSGIIQRSPNPQHFMQQQMAQRQRQLLQNQMNQGQLIQQQQQQQPQVGATQPQILQDQQHITPNSHLGQMSQQQLTQLQQQQIQLKQNQQMSQNQHQLQMNQNQQIQMNQSQQQSQANQNTQMHLNQNQQQIQIGQNKLQLQPSQNQQIIQMNQGQQVQTSQNQQHIPLSQNQQVQQQSQQIHLNQNQHIQLQNQQVQNQPQILQNQVVQAGNQASQMNQQQSPQHIQMSQGQAFLQQNMNQHLISQANTQILQQKQQFLNQQQVVSSHQQIHNQPNLTVQQQFVPPFSQNDDLNQRSINQQSLNQQSVNPQNLSVHALNQQLSTQNLGQQLNQQQLNQQLSQQTQMTQQAQSQNNQLAQQLNQGGQLDQLNIGQLNLQMNQLNQQSQLTQQPQLSQQSLDQGLQALNQQLNQGISQLQQQQISRQSIQQQQLSQQQLQLHQQQGLSQQNLQQLNQMNQQVNQSLPQQIVRTQFQQQGNMGQQILINQPSPQNQAAPRQQLNQHLWSQQQTPQIPGQQQIIRHPVNVIQQGSPRVQWSPTGQQGAGPPPQRQFIQLDARTHQELQKMPPEQQAIFVAKIQRHRQFLKQVQQRGGGGSHILIRGNVPPGLTTQQQVQWLQQQAKQQGIVLPPNIQQQNITPGTLVQPPGLAQGGQQAQQAPGLSPINQGVGGNGQFGEQGQQQQVQIRQFRLQHLQLQREQAQKSHLAQQQGAIQQPTIVRPIGQPPQPADSTANMAQAQVDGGVQHPLVVNAKTKTALANMLSIKLQSGGSSVGGGGQRAEAMAEPSAAGTLRLMTAQHNAAINSKPQEIIALQRRTIPGPNGDIMKHQGVPQPPMTPNSEPPKLQYCPKQSLPLQHRPGPFYGHNPNLKLPPELFLLGCIFVVVEVDNFLEESLPGWQQKIEKHGGEVEKQYCTRVTHVLCETQRHGVVMQALRDCKRCVTILWLNDVITRRQVLPPWMALHLPGIYLDTAPAGKHLISVSGFEGNDRWRVKEMVKHTGGKCTSYFSKHNTLLISAKGDGKKVSYAKKWQIPVVNVQWLTDVMLGHFAAMNQMDHQMYQQFQNPPNFSFDPKLVPNLMVAWKAPINISQESYERVKRCASPVVIPKKPKKQKMETDENDNISDEQVTNPSYRIMFSMYSDTKDLQGIVRELGGSVSKIDQDFTHLVMPRLARTNKLFFAIAKHATVVSERWLTASRDANRFLPEGDYPLELEDFDRQYGCDLDRTFATRNRNRLFEGKFFFVTPSVCPSKRIVADLIRCSGGIVEKHRRSSTQIEATAINSPFSYFIVTHEDDLHLVADLLRNKKDKMRIVCNAELIFSSILRQTFETEPYAVCVL</sequence>
<comment type="subcellular location">
    <subcellularLocation>
        <location evidence="1">Nucleus</location>
    </subcellularLocation>
</comment>
<dbReference type="InterPro" id="IPR001357">
    <property type="entry name" value="BRCT_dom"/>
</dbReference>
<accession>A0A9N9SAF9</accession>
<evidence type="ECO:0000256" key="5">
    <source>
        <dbReference type="ARBA" id="ARBA00030146"/>
    </source>
</evidence>
<dbReference type="CDD" id="cd17710">
    <property type="entry name" value="BRCT_PAXIP1_rpt2"/>
    <property type="match status" value="1"/>
</dbReference>
<reference evidence="9" key="2">
    <citation type="submission" date="2022-10" db="EMBL/GenBank/DDBJ databases">
        <authorList>
            <consortium name="ENA_rothamsted_submissions"/>
            <consortium name="culmorum"/>
            <person name="King R."/>
        </authorList>
    </citation>
    <scope>NUCLEOTIDE SEQUENCE</scope>
</reference>
<evidence type="ECO:0000256" key="4">
    <source>
        <dbReference type="ARBA" id="ARBA00023858"/>
    </source>
</evidence>
<dbReference type="PANTHER" id="PTHR23196:SF1">
    <property type="entry name" value="PAX-INTERACTING PROTEIN 1"/>
    <property type="match status" value="1"/>
</dbReference>
<dbReference type="Proteomes" id="UP001153737">
    <property type="component" value="Chromosome 11"/>
</dbReference>
<dbReference type="PROSITE" id="PS50172">
    <property type="entry name" value="BRCT"/>
    <property type="match status" value="5"/>
</dbReference>
<feature type="region of interest" description="Disordered" evidence="7">
    <location>
        <begin position="464"/>
        <end position="507"/>
    </location>
</feature>
<dbReference type="SUPFAM" id="SSF52113">
    <property type="entry name" value="BRCT domain"/>
    <property type="match status" value="5"/>
</dbReference>
<evidence type="ECO:0000256" key="7">
    <source>
        <dbReference type="SAM" id="MobiDB-lite"/>
    </source>
</evidence>
<dbReference type="EMBL" id="OU896717">
    <property type="protein sequence ID" value="CAG9814574.1"/>
    <property type="molecule type" value="Genomic_DNA"/>
</dbReference>
<evidence type="ECO:0000313" key="9">
    <source>
        <dbReference type="EMBL" id="CAG9814574.1"/>
    </source>
</evidence>
<dbReference type="GO" id="GO:0006974">
    <property type="term" value="P:DNA damage response"/>
    <property type="evidence" value="ECO:0007669"/>
    <property type="project" value="UniProtKB-KW"/>
</dbReference>
<feature type="compositionally biased region" description="Pro residues" evidence="7">
    <location>
        <begin position="277"/>
        <end position="287"/>
    </location>
</feature>
<dbReference type="PANTHER" id="PTHR23196">
    <property type="entry name" value="PAX TRANSCRIPTION ACTIVATION DOMAIN INTERACTING PROTEIN"/>
    <property type="match status" value="1"/>
</dbReference>
<feature type="domain" description="BRCT" evidence="8">
    <location>
        <begin position="1356"/>
        <end position="1421"/>
    </location>
</feature>
<dbReference type="Pfam" id="PF16770">
    <property type="entry name" value="RTT107_BRCT_5"/>
    <property type="match status" value="1"/>
</dbReference>
<feature type="region of interest" description="Disordered" evidence="7">
    <location>
        <begin position="867"/>
        <end position="893"/>
    </location>
</feature>
<feature type="compositionally biased region" description="Low complexity" evidence="7">
    <location>
        <begin position="876"/>
        <end position="893"/>
    </location>
</feature>
<evidence type="ECO:0000256" key="3">
    <source>
        <dbReference type="ARBA" id="ARBA00023242"/>
    </source>
</evidence>
<feature type="compositionally biased region" description="Polar residues" evidence="7">
    <location>
        <begin position="307"/>
        <end position="320"/>
    </location>
</feature>
<dbReference type="GO" id="GO:0044666">
    <property type="term" value="C:MLL3/4 complex"/>
    <property type="evidence" value="ECO:0007669"/>
    <property type="project" value="TreeGrafter"/>
</dbReference>
<feature type="region of interest" description="Disordered" evidence="7">
    <location>
        <begin position="250"/>
        <end position="320"/>
    </location>
</feature>
<evidence type="ECO:0000256" key="1">
    <source>
        <dbReference type="ARBA" id="ARBA00004123"/>
    </source>
</evidence>
<keyword evidence="3" id="KW-0539">Nucleus</keyword>
<dbReference type="CDD" id="cd17711">
    <property type="entry name" value="BRCT_PAXIP1_rpt3"/>
    <property type="match status" value="1"/>
</dbReference>
<evidence type="ECO:0000259" key="8">
    <source>
        <dbReference type="PROSITE" id="PS50172"/>
    </source>
</evidence>
<organism evidence="9 10">
    <name type="scientific">Phaedon cochleariae</name>
    <name type="common">Mustard beetle</name>
    <dbReference type="NCBI Taxonomy" id="80249"/>
    <lineage>
        <taxon>Eukaryota</taxon>
        <taxon>Metazoa</taxon>
        <taxon>Ecdysozoa</taxon>
        <taxon>Arthropoda</taxon>
        <taxon>Hexapoda</taxon>
        <taxon>Insecta</taxon>
        <taxon>Pterygota</taxon>
        <taxon>Neoptera</taxon>
        <taxon>Endopterygota</taxon>
        <taxon>Coleoptera</taxon>
        <taxon>Polyphaga</taxon>
        <taxon>Cucujiformia</taxon>
        <taxon>Chrysomeloidea</taxon>
        <taxon>Chrysomelidae</taxon>
        <taxon>Chrysomelinae</taxon>
        <taxon>Chrysomelini</taxon>
        <taxon>Phaedon</taxon>
    </lineage>
</organism>
<dbReference type="CDD" id="cd17714">
    <property type="entry name" value="BRCT_PAXIP1_rpt1"/>
    <property type="match status" value="1"/>
</dbReference>
<evidence type="ECO:0000256" key="6">
    <source>
        <dbReference type="SAM" id="Coils"/>
    </source>
</evidence>
<feature type="domain" description="BRCT" evidence="8">
    <location>
        <begin position="13"/>
        <end position="100"/>
    </location>
</feature>
<feature type="coiled-coil region" evidence="6">
    <location>
        <begin position="711"/>
        <end position="738"/>
    </location>
</feature>
<reference evidence="9" key="1">
    <citation type="submission" date="2022-01" db="EMBL/GenBank/DDBJ databases">
        <authorList>
            <person name="King R."/>
        </authorList>
    </citation>
    <scope>NUCLEOTIDE SEQUENCE</scope>
</reference>
<feature type="domain" description="BRCT" evidence="8">
    <location>
        <begin position="1249"/>
        <end position="1334"/>
    </location>
</feature>
<feature type="compositionally biased region" description="Low complexity" evidence="7">
    <location>
        <begin position="288"/>
        <end position="299"/>
    </location>
</feature>
<dbReference type="CDD" id="cd17744">
    <property type="entry name" value="BRCT_MDC1_rpt1"/>
    <property type="match status" value="1"/>
</dbReference>
<dbReference type="Pfam" id="PF16589">
    <property type="entry name" value="BRCT_2"/>
    <property type="match status" value="1"/>
</dbReference>
<dbReference type="Pfam" id="PF12738">
    <property type="entry name" value="PTCB-BRCT"/>
    <property type="match status" value="2"/>
</dbReference>
<dbReference type="InterPro" id="IPR051579">
    <property type="entry name" value="DDR_Transcriptional_Reg"/>
</dbReference>
<gene>
    <name evidence="9" type="ORF">PHAECO_LOCUS2659</name>
</gene>
<dbReference type="OrthoDB" id="342264at2759"/>
<evidence type="ECO:0000313" key="10">
    <source>
        <dbReference type="Proteomes" id="UP001153737"/>
    </source>
</evidence>
<keyword evidence="10" id="KW-1185">Reference proteome</keyword>
<dbReference type="InterPro" id="IPR036420">
    <property type="entry name" value="BRCT_dom_sf"/>
</dbReference>
<evidence type="ECO:0000256" key="2">
    <source>
        <dbReference type="ARBA" id="ARBA00022763"/>
    </source>
</evidence>
<name>A0A9N9SAF9_PHACE</name>
<feature type="domain" description="BRCT" evidence="8">
    <location>
        <begin position="102"/>
        <end position="192"/>
    </location>
</feature>
<dbReference type="Gene3D" id="3.40.50.10190">
    <property type="entry name" value="BRCT domain"/>
    <property type="match status" value="6"/>
</dbReference>
<dbReference type="Pfam" id="PF00533">
    <property type="entry name" value="BRCT"/>
    <property type="match status" value="1"/>
</dbReference>
<dbReference type="SMART" id="SM00292">
    <property type="entry name" value="BRCT"/>
    <property type="match status" value="5"/>
</dbReference>
<keyword evidence="2" id="KW-0227">DNA damage</keyword>
<keyword evidence="6" id="KW-0175">Coiled coil</keyword>
<proteinExistence type="predicted"/>
<protein>
    <recommendedName>
        <fullName evidence="4">PAX-interacting protein 1</fullName>
    </recommendedName>
    <alternativeName>
        <fullName evidence="5">PAX transactivation activation domain-interacting protein</fullName>
    </alternativeName>
</protein>